<evidence type="ECO:0000256" key="1">
    <source>
        <dbReference type="SAM" id="Phobius"/>
    </source>
</evidence>
<keyword evidence="1" id="KW-0812">Transmembrane</keyword>
<dbReference type="Pfam" id="PF13785">
    <property type="entry name" value="DUF4178"/>
    <property type="match status" value="2"/>
</dbReference>
<gene>
    <name evidence="3" type="ORF">KBB96_14645</name>
</gene>
<sequence>MRQFDCPQCGAPVPFETPGAVFAVCQHCQSMVVRKDASVETIGKMADLPPDVTPLQIGARGDHNGRPFRLMGRLRVGWTDGTWNEWYADFGGDRYGWIAETQGFFMISEAAPVPPGFKFDKIAMLGPESSIAIGQDAYRKTDHKKTRVIAGEGELPFIAKPNDEWVGIDLVGPGRKFAGLESDGPETRFYLGLSAQPEEIAWEGLRPVPGWNGEPVPVEKRNTDAVGCPECGGVIQVKAAGLTQSLVCGHCGTLLDAKGSKVAVAQKIEAASRLEHPPLPLGTRGTLKGIEWEIIGCVKRRDQYSQWTEGLLYNPWHGFAWLTEWNGHWNYMRRVLESPDPMSPVFEGRRYKLFAREESMVVAVAGEFYWRVRIGEKSTVADYINPPRILSSEIYPELEEVTWSEGEYISGPEVGAAFGMKNLAFASGVYLNQPNPWATRAPTLSRYAWIATAALLIIQIVGMAGAGKKVVLNQDFTYEKPVAGAPPMPALVSPSFDLDGGQSPARVEAEAAVDNSWIGLDADLVNETTGQTYPADISVEYYHGYDDGNWTEGSQKAGSDIPGVPPGRYHLQLAPDADPALAKMPFHITLKRGGIFWSNFFLCLIAIWIWPLWAKIRNFSFEARRWSESDFTS</sequence>
<protein>
    <submittedName>
        <fullName evidence="3">DUF4178 domain-containing protein</fullName>
    </submittedName>
</protein>
<dbReference type="RefSeq" id="WP_211630190.1">
    <property type="nucleotide sequence ID" value="NZ_CP073100.1"/>
</dbReference>
<keyword evidence="1" id="KW-1133">Transmembrane helix</keyword>
<evidence type="ECO:0000313" key="3">
    <source>
        <dbReference type="EMBL" id="QUE50101.1"/>
    </source>
</evidence>
<dbReference type="KEGG" id="lamb:KBB96_14645"/>
<dbReference type="Proteomes" id="UP000676169">
    <property type="component" value="Chromosome"/>
</dbReference>
<accession>A0A975IY75</accession>
<feature type="domain" description="DUF4178" evidence="2">
    <location>
        <begin position="56"/>
        <end position="194"/>
    </location>
</feature>
<dbReference type="EMBL" id="CP073100">
    <property type="protein sequence ID" value="QUE50101.1"/>
    <property type="molecule type" value="Genomic_DNA"/>
</dbReference>
<keyword evidence="1" id="KW-0472">Membrane</keyword>
<dbReference type="InterPro" id="IPR025235">
    <property type="entry name" value="DUF4178"/>
</dbReference>
<feature type="domain" description="DUF4178" evidence="2">
    <location>
        <begin position="281"/>
        <end position="410"/>
    </location>
</feature>
<proteinExistence type="predicted"/>
<organism evidence="3 4">
    <name type="scientific">Luteolibacter ambystomatis</name>
    <dbReference type="NCBI Taxonomy" id="2824561"/>
    <lineage>
        <taxon>Bacteria</taxon>
        <taxon>Pseudomonadati</taxon>
        <taxon>Verrucomicrobiota</taxon>
        <taxon>Verrucomicrobiia</taxon>
        <taxon>Verrucomicrobiales</taxon>
        <taxon>Verrucomicrobiaceae</taxon>
        <taxon>Luteolibacter</taxon>
    </lineage>
</organism>
<name>A0A975IY75_9BACT</name>
<evidence type="ECO:0000313" key="4">
    <source>
        <dbReference type="Proteomes" id="UP000676169"/>
    </source>
</evidence>
<feature type="transmembrane region" description="Helical" evidence="1">
    <location>
        <begin position="594"/>
        <end position="613"/>
    </location>
</feature>
<keyword evidence="4" id="KW-1185">Reference proteome</keyword>
<evidence type="ECO:0000259" key="2">
    <source>
        <dbReference type="Pfam" id="PF13785"/>
    </source>
</evidence>
<reference evidence="3" key="1">
    <citation type="submission" date="2021-04" db="EMBL/GenBank/DDBJ databases">
        <title>Luteolibacter sp. 32A isolated from the skin of an Anderson's salamander (Ambystoma andersonii).</title>
        <authorList>
            <person name="Spergser J."/>
            <person name="Busse H.-J."/>
        </authorList>
    </citation>
    <scope>NUCLEOTIDE SEQUENCE</scope>
    <source>
        <strain evidence="3">32A</strain>
    </source>
</reference>
<dbReference type="AlphaFoldDB" id="A0A975IY75"/>